<proteinExistence type="predicted"/>
<dbReference type="InterPro" id="IPR039353">
    <property type="entry name" value="TF_Adf1"/>
</dbReference>
<organism evidence="4 5">
    <name type="scientific">Acrobeloides nanus</name>
    <dbReference type="NCBI Taxonomy" id="290746"/>
    <lineage>
        <taxon>Eukaryota</taxon>
        <taxon>Metazoa</taxon>
        <taxon>Ecdysozoa</taxon>
        <taxon>Nematoda</taxon>
        <taxon>Chromadorea</taxon>
        <taxon>Rhabditida</taxon>
        <taxon>Tylenchina</taxon>
        <taxon>Cephalobomorpha</taxon>
        <taxon>Cephaloboidea</taxon>
        <taxon>Cephalobidae</taxon>
        <taxon>Acrobeloides</taxon>
    </lineage>
</organism>
<feature type="domain" description="MADF" evidence="2">
    <location>
        <begin position="35"/>
        <end position="121"/>
    </location>
</feature>
<evidence type="ECO:0000259" key="3">
    <source>
        <dbReference type="PROSITE" id="PS51031"/>
    </source>
</evidence>
<dbReference type="InterPro" id="IPR006578">
    <property type="entry name" value="MADF-dom"/>
</dbReference>
<evidence type="ECO:0000313" key="4">
    <source>
        <dbReference type="Proteomes" id="UP000887540"/>
    </source>
</evidence>
<reference evidence="5" key="1">
    <citation type="submission" date="2022-11" db="UniProtKB">
        <authorList>
            <consortium name="WormBaseParasite"/>
        </authorList>
    </citation>
    <scope>IDENTIFICATION</scope>
</reference>
<dbReference type="GO" id="GO:0006357">
    <property type="term" value="P:regulation of transcription by RNA polymerase II"/>
    <property type="evidence" value="ECO:0007669"/>
    <property type="project" value="TreeGrafter"/>
</dbReference>
<keyword evidence="1" id="KW-0539">Nucleus</keyword>
<accession>A0A914EMI0</accession>
<dbReference type="SMART" id="SM00595">
    <property type="entry name" value="MADF"/>
    <property type="match status" value="2"/>
</dbReference>
<dbReference type="InterPro" id="IPR004210">
    <property type="entry name" value="BESS_motif"/>
</dbReference>
<dbReference type="WBParaSite" id="ACRNAN_scaffold9280.g11072.t2">
    <property type="protein sequence ID" value="ACRNAN_scaffold9280.g11072.t2"/>
    <property type="gene ID" value="ACRNAN_scaffold9280.g11072"/>
</dbReference>
<dbReference type="AlphaFoldDB" id="A0A914EMI0"/>
<dbReference type="PROSITE" id="PS51031">
    <property type="entry name" value="BESS"/>
    <property type="match status" value="1"/>
</dbReference>
<feature type="domain" description="BESS" evidence="3">
    <location>
        <begin position="365"/>
        <end position="404"/>
    </location>
</feature>
<dbReference type="PROSITE" id="PS51029">
    <property type="entry name" value="MADF"/>
    <property type="match status" value="2"/>
</dbReference>
<name>A0A914EMI0_9BILA</name>
<dbReference type="PANTHER" id="PTHR12243:SF57">
    <property type="entry name" value="ALCOHOL DEHYDROGENASE TRANSCRIPTION FACTOR MYB_SANT-LIKE PROTEIN"/>
    <property type="match status" value="1"/>
</dbReference>
<dbReference type="GO" id="GO:0005667">
    <property type="term" value="C:transcription regulator complex"/>
    <property type="evidence" value="ECO:0007669"/>
    <property type="project" value="TreeGrafter"/>
</dbReference>
<evidence type="ECO:0000313" key="5">
    <source>
        <dbReference type="WBParaSite" id="ACRNAN_scaffold9280.g11072.t2"/>
    </source>
</evidence>
<evidence type="ECO:0000256" key="1">
    <source>
        <dbReference type="PROSITE-ProRule" id="PRU00371"/>
    </source>
</evidence>
<dbReference type="GO" id="GO:0005634">
    <property type="term" value="C:nucleus"/>
    <property type="evidence" value="ECO:0007669"/>
    <property type="project" value="UniProtKB-SubCell"/>
</dbReference>
<sequence length="408" mass="47715">MGESDPPSAESSKLFECDLNNVLSVDDHEPSFNLRLIDAVRQSRCLYDASDRQYRSADYKIKVWNRLVQHLNFQGDARTLYNRWKQLRDKYGKEKKKMKYNGNHTTWQYFKHLTFLDPHMVDRTQQKFRRTKDGKIINLQIVEPARPVAITDPNFYLNLIHEVRQQPCLFDIHDPKYRHTESRNLAWANIIRTLKFQGDINAIYKQWKKLRDRYVREKRKMRMSNNGEQEQSSWELFNEMIWMDPYLDERAALVKRKRETDDSDLDEMYLEDYQTSSRNIETPQYTMVIPQTVTQQIAASHTSASILNKAPQIHTNVTSNNSGIQATTSRQVRTLPTTLLSNGTTVMLQQPIQHTQQVIIANEGFDGDRAFSLSVAADLRALPEHARNMARAQIQHLLENSKITIVKG</sequence>
<dbReference type="Pfam" id="PF10545">
    <property type="entry name" value="MADF_DNA_bdg"/>
    <property type="match status" value="2"/>
</dbReference>
<dbReference type="PANTHER" id="PTHR12243">
    <property type="entry name" value="MADF DOMAIN TRANSCRIPTION FACTOR"/>
    <property type="match status" value="1"/>
</dbReference>
<protein>
    <submittedName>
        <fullName evidence="5">MADF domain-containing protein</fullName>
    </submittedName>
</protein>
<comment type="subcellular location">
    <subcellularLocation>
        <location evidence="1">Nucleus</location>
    </subcellularLocation>
</comment>
<evidence type="ECO:0000259" key="2">
    <source>
        <dbReference type="PROSITE" id="PS51029"/>
    </source>
</evidence>
<dbReference type="GO" id="GO:0003677">
    <property type="term" value="F:DNA binding"/>
    <property type="evidence" value="ECO:0007669"/>
    <property type="project" value="InterPro"/>
</dbReference>
<keyword evidence="4" id="KW-1185">Reference proteome</keyword>
<dbReference type="Proteomes" id="UP000887540">
    <property type="component" value="Unplaced"/>
</dbReference>
<feature type="domain" description="MADF" evidence="2">
    <location>
        <begin position="158"/>
        <end position="248"/>
    </location>
</feature>